<dbReference type="GeneID" id="7453073"/>
<evidence type="ECO:0000313" key="3">
    <source>
        <dbReference type="Proteomes" id="UP000001449"/>
    </source>
</evidence>
<dbReference type="KEGG" id="tps:THAPSDRAFT_8106"/>
<sequence length="530" mass="58547">MTGIRKPCFTSGLNGGNRPGLSGRRNAIDLAEYTKQSHKQIASLQPALISSDPNYDEEQNVASETNTTNPECVESKKKEDETSLDQCVVLLEPHLSAFRVLCSKAGKEKAKSKKRKARDKSNQSNESSEYTTTITMQNDANLEEDDGVEYEVPPQLLRVARFFAWRWLPIKQALLRPPPPSHNHGKPNNAANQQEVEVGMAYRLRLAKACWKRGLLAAAEYESLHASFVAAKKGIDQSTDTGGGDDDAKQLKSNAMGGLTVNLAERTRLALMRLPTDAVLPERSLSAWRHVKEMIEECCNYWKETAKSKTNSGYEGSIIPLQVADWALTGWTALVLSQGMDVATHHHHTNNNSESDIEKQFAMLLSDRSESSPTLELARAVASRIDELLTPTNLESLDGMHLLSLGRLFYRFRSHDNAEAHILKSVVSCSAMCGVIGLEQLSRVLAVYSCGVATTDAHAELENASMNASHRFTPVADLERRLHARLSDKEIMGTMSTAKDRNARAQSYLRLLLGATAHLVRCSDRCDGSE</sequence>
<reference evidence="2 3" key="1">
    <citation type="journal article" date="2004" name="Science">
        <title>The genome of the diatom Thalassiosira pseudonana: ecology, evolution, and metabolism.</title>
        <authorList>
            <person name="Armbrust E.V."/>
            <person name="Berges J.A."/>
            <person name="Bowler C."/>
            <person name="Green B.R."/>
            <person name="Martinez D."/>
            <person name="Putnam N.H."/>
            <person name="Zhou S."/>
            <person name="Allen A.E."/>
            <person name="Apt K.E."/>
            <person name="Bechner M."/>
            <person name="Brzezinski M.A."/>
            <person name="Chaal B.K."/>
            <person name="Chiovitti A."/>
            <person name="Davis A.K."/>
            <person name="Demarest M.S."/>
            <person name="Detter J.C."/>
            <person name="Glavina T."/>
            <person name="Goodstein D."/>
            <person name="Hadi M.Z."/>
            <person name="Hellsten U."/>
            <person name="Hildebrand M."/>
            <person name="Jenkins B.D."/>
            <person name="Jurka J."/>
            <person name="Kapitonov V.V."/>
            <person name="Kroger N."/>
            <person name="Lau W.W."/>
            <person name="Lane T.W."/>
            <person name="Larimer F.W."/>
            <person name="Lippmeier J.C."/>
            <person name="Lucas S."/>
            <person name="Medina M."/>
            <person name="Montsant A."/>
            <person name="Obornik M."/>
            <person name="Parker M.S."/>
            <person name="Palenik B."/>
            <person name="Pazour G.J."/>
            <person name="Richardson P.M."/>
            <person name="Rynearson T.A."/>
            <person name="Saito M.A."/>
            <person name="Schwartz D.C."/>
            <person name="Thamatrakoln K."/>
            <person name="Valentin K."/>
            <person name="Vardi A."/>
            <person name="Wilkerson F.P."/>
            <person name="Rokhsar D.S."/>
        </authorList>
    </citation>
    <scope>NUCLEOTIDE SEQUENCE [LARGE SCALE GENOMIC DNA]</scope>
    <source>
        <strain evidence="2 3">CCMP1335</strain>
    </source>
</reference>
<organism evidence="2 3">
    <name type="scientific">Thalassiosira pseudonana</name>
    <name type="common">Marine diatom</name>
    <name type="synonym">Cyclotella nana</name>
    <dbReference type="NCBI Taxonomy" id="35128"/>
    <lineage>
        <taxon>Eukaryota</taxon>
        <taxon>Sar</taxon>
        <taxon>Stramenopiles</taxon>
        <taxon>Ochrophyta</taxon>
        <taxon>Bacillariophyta</taxon>
        <taxon>Coscinodiscophyceae</taxon>
        <taxon>Thalassiosirophycidae</taxon>
        <taxon>Thalassiosirales</taxon>
        <taxon>Thalassiosiraceae</taxon>
        <taxon>Thalassiosira</taxon>
    </lineage>
</organism>
<evidence type="ECO:0000313" key="2">
    <source>
        <dbReference type="EMBL" id="EED90279.1"/>
    </source>
</evidence>
<feature type="compositionally biased region" description="Polar residues" evidence="1">
    <location>
        <begin position="60"/>
        <end position="70"/>
    </location>
</feature>
<feature type="compositionally biased region" description="Polar residues" evidence="1">
    <location>
        <begin position="122"/>
        <end position="139"/>
    </location>
</feature>
<dbReference type="OMA" id="MNASHRF"/>
<accession>B8C8F2</accession>
<dbReference type="Proteomes" id="UP000001449">
    <property type="component" value="Chromosome 9"/>
</dbReference>
<protein>
    <submittedName>
        <fullName evidence="2">Uncharacterized protein</fullName>
    </submittedName>
</protein>
<dbReference type="EMBL" id="CM000645">
    <property type="protein sequence ID" value="EED90279.1"/>
    <property type="molecule type" value="Genomic_DNA"/>
</dbReference>
<feature type="region of interest" description="Disordered" evidence="1">
    <location>
        <begin position="47"/>
        <end position="78"/>
    </location>
</feature>
<reference evidence="2 3" key="2">
    <citation type="journal article" date="2008" name="Nature">
        <title>The Phaeodactylum genome reveals the evolutionary history of diatom genomes.</title>
        <authorList>
            <person name="Bowler C."/>
            <person name="Allen A.E."/>
            <person name="Badger J.H."/>
            <person name="Grimwood J."/>
            <person name="Jabbari K."/>
            <person name="Kuo A."/>
            <person name="Maheswari U."/>
            <person name="Martens C."/>
            <person name="Maumus F."/>
            <person name="Otillar R.P."/>
            <person name="Rayko E."/>
            <person name="Salamov A."/>
            <person name="Vandepoele K."/>
            <person name="Beszteri B."/>
            <person name="Gruber A."/>
            <person name="Heijde M."/>
            <person name="Katinka M."/>
            <person name="Mock T."/>
            <person name="Valentin K."/>
            <person name="Verret F."/>
            <person name="Berges J.A."/>
            <person name="Brownlee C."/>
            <person name="Cadoret J.P."/>
            <person name="Chiovitti A."/>
            <person name="Choi C.J."/>
            <person name="Coesel S."/>
            <person name="De Martino A."/>
            <person name="Detter J.C."/>
            <person name="Durkin C."/>
            <person name="Falciatore A."/>
            <person name="Fournet J."/>
            <person name="Haruta M."/>
            <person name="Huysman M.J."/>
            <person name="Jenkins B.D."/>
            <person name="Jiroutova K."/>
            <person name="Jorgensen R.E."/>
            <person name="Joubert Y."/>
            <person name="Kaplan A."/>
            <person name="Kroger N."/>
            <person name="Kroth P.G."/>
            <person name="La Roche J."/>
            <person name="Lindquist E."/>
            <person name="Lommer M."/>
            <person name="Martin-Jezequel V."/>
            <person name="Lopez P.J."/>
            <person name="Lucas S."/>
            <person name="Mangogna M."/>
            <person name="McGinnis K."/>
            <person name="Medlin L.K."/>
            <person name="Montsant A."/>
            <person name="Oudot-Le Secq M.P."/>
            <person name="Napoli C."/>
            <person name="Obornik M."/>
            <person name="Parker M.S."/>
            <person name="Petit J.L."/>
            <person name="Porcel B.M."/>
            <person name="Poulsen N."/>
            <person name="Robison M."/>
            <person name="Rychlewski L."/>
            <person name="Rynearson T.A."/>
            <person name="Schmutz J."/>
            <person name="Shapiro H."/>
            <person name="Siaut M."/>
            <person name="Stanley M."/>
            <person name="Sussman M.R."/>
            <person name="Taylor A.R."/>
            <person name="Vardi A."/>
            <person name="von Dassow P."/>
            <person name="Vyverman W."/>
            <person name="Willis A."/>
            <person name="Wyrwicz L.S."/>
            <person name="Rokhsar D.S."/>
            <person name="Weissenbach J."/>
            <person name="Armbrust E.V."/>
            <person name="Green B.R."/>
            <person name="Van de Peer Y."/>
            <person name="Grigoriev I.V."/>
        </authorList>
    </citation>
    <scope>NUCLEOTIDE SEQUENCE [LARGE SCALE GENOMIC DNA]</scope>
    <source>
        <strain evidence="2 3">CCMP1335</strain>
    </source>
</reference>
<dbReference type="AlphaFoldDB" id="B8C8F2"/>
<gene>
    <name evidence="2" type="ORF">THAPSDRAFT_8106</name>
</gene>
<keyword evidence="3" id="KW-1185">Reference proteome</keyword>
<name>B8C8F2_THAPS</name>
<feature type="region of interest" description="Disordered" evidence="1">
    <location>
        <begin position="109"/>
        <end position="139"/>
    </location>
</feature>
<dbReference type="eggNOG" id="ENOG502T7CW">
    <property type="taxonomic scope" value="Eukaryota"/>
</dbReference>
<dbReference type="RefSeq" id="XP_002292304.1">
    <property type="nucleotide sequence ID" value="XM_002292268.1"/>
</dbReference>
<dbReference type="HOGENOM" id="CLU_514403_0_0_1"/>
<dbReference type="InParanoid" id="B8C8F2"/>
<evidence type="ECO:0000256" key="1">
    <source>
        <dbReference type="SAM" id="MobiDB-lite"/>
    </source>
</evidence>
<dbReference type="PaxDb" id="35128-Thaps8106"/>
<proteinExistence type="predicted"/>
<feature type="region of interest" description="Disordered" evidence="1">
    <location>
        <begin position="1"/>
        <end position="23"/>
    </location>
</feature>